<evidence type="ECO:0000256" key="2">
    <source>
        <dbReference type="ARBA" id="ARBA00004496"/>
    </source>
</evidence>
<comment type="function">
    <text evidence="1">General (non sugar-specific) component of the phosphoenolpyruvate-dependent sugar phosphotransferase system (sugar PTS). This major carbohydrate active-transport system catalyzes the phosphorylation of incoming sugar substrates concomitantly with their translocation across the cell membrane. The phosphoryl group from phosphoenolpyruvate (PEP) is transferred to the phosphoryl carrier protein HPr by enzyme I. Phospho-HPr then transfers it to the PTS EIIA domain.</text>
</comment>
<dbReference type="InterPro" id="IPR000032">
    <property type="entry name" value="HPr-like"/>
</dbReference>
<evidence type="ECO:0000259" key="6">
    <source>
        <dbReference type="PROSITE" id="PS51350"/>
    </source>
</evidence>
<dbReference type="NCBIfam" id="TIGR01003">
    <property type="entry name" value="PTS_HPr_family"/>
    <property type="match status" value="1"/>
</dbReference>
<comment type="subcellular location">
    <subcellularLocation>
        <location evidence="2">Cytoplasm</location>
    </subcellularLocation>
</comment>
<dbReference type="InterPro" id="IPR001020">
    <property type="entry name" value="PTS_HPr_His_P_site"/>
</dbReference>
<dbReference type="InterPro" id="IPR050399">
    <property type="entry name" value="HPr"/>
</dbReference>
<dbReference type="InterPro" id="IPR002114">
    <property type="entry name" value="PTS_HPr_Ser_P_site"/>
</dbReference>
<dbReference type="CDD" id="cd00367">
    <property type="entry name" value="PTS-HPr_like"/>
    <property type="match status" value="1"/>
</dbReference>
<evidence type="ECO:0000256" key="4">
    <source>
        <dbReference type="ARBA" id="ARBA00022490"/>
    </source>
</evidence>
<protein>
    <recommendedName>
        <fullName evidence="3">Phosphocarrier protein HPr</fullName>
    </recommendedName>
</protein>
<dbReference type="InterPro" id="IPR035895">
    <property type="entry name" value="HPr-like_sf"/>
</dbReference>
<dbReference type="Proteomes" id="UP001181313">
    <property type="component" value="Unassembled WGS sequence"/>
</dbReference>
<dbReference type="PRINTS" id="PR00107">
    <property type="entry name" value="PHOSPHOCPHPR"/>
</dbReference>
<evidence type="ECO:0000313" key="8">
    <source>
        <dbReference type="Proteomes" id="UP001181313"/>
    </source>
</evidence>
<name>A0ABU3I3U7_9ACTN</name>
<evidence type="ECO:0000313" key="7">
    <source>
        <dbReference type="EMBL" id="MDT3727621.1"/>
    </source>
</evidence>
<dbReference type="PROSITE" id="PS00589">
    <property type="entry name" value="PTS_HPR_SER"/>
    <property type="match status" value="1"/>
</dbReference>
<dbReference type="PROSITE" id="PS00369">
    <property type="entry name" value="PTS_HPR_HIS"/>
    <property type="match status" value="1"/>
</dbReference>
<organism evidence="7 8">
    <name type="scientific">Streptomyces althioticus subsp. attaecolombicae</name>
    <dbReference type="NCBI Taxonomy" id="3075534"/>
    <lineage>
        <taxon>Bacteria</taxon>
        <taxon>Bacillati</taxon>
        <taxon>Actinomycetota</taxon>
        <taxon>Actinomycetes</taxon>
        <taxon>Kitasatosporales</taxon>
        <taxon>Streptomycetaceae</taxon>
        <taxon>Streptomyces</taxon>
        <taxon>Streptomyces althioticus group</taxon>
    </lineage>
</organism>
<proteinExistence type="predicted"/>
<dbReference type="PANTHER" id="PTHR33705">
    <property type="entry name" value="PHOSPHOCARRIER PROTEIN HPR"/>
    <property type="match status" value="1"/>
</dbReference>
<dbReference type="PANTHER" id="PTHR33705:SF2">
    <property type="entry name" value="PHOSPHOCARRIER PROTEIN NPR"/>
    <property type="match status" value="1"/>
</dbReference>
<feature type="domain" description="HPr" evidence="6">
    <location>
        <begin position="1"/>
        <end position="89"/>
    </location>
</feature>
<dbReference type="Gene3D" id="3.30.1340.10">
    <property type="entry name" value="HPr-like"/>
    <property type="match status" value="1"/>
</dbReference>
<sequence>MPSIQATVAAPEGLHARPASLFVQEAARQPVKITVGRPGSTPVDARSLLAVMTLGARHGETLELTAEEGDEALPALQALASLLTADTAE</sequence>
<dbReference type="Pfam" id="PF00381">
    <property type="entry name" value="PTS-HPr"/>
    <property type="match status" value="1"/>
</dbReference>
<accession>A0ABU3I3U7</accession>
<dbReference type="PROSITE" id="PS51350">
    <property type="entry name" value="PTS_HPR_DOM"/>
    <property type="match status" value="1"/>
</dbReference>
<keyword evidence="5" id="KW-0598">Phosphotransferase system</keyword>
<evidence type="ECO:0000256" key="1">
    <source>
        <dbReference type="ARBA" id="ARBA00003681"/>
    </source>
</evidence>
<dbReference type="SUPFAM" id="SSF55594">
    <property type="entry name" value="HPr-like"/>
    <property type="match status" value="1"/>
</dbReference>
<dbReference type="RefSeq" id="WP_093547576.1">
    <property type="nucleotide sequence ID" value="NZ_JAVSGH010000033.1"/>
</dbReference>
<keyword evidence="4" id="KW-0963">Cytoplasm</keyword>
<dbReference type="EMBL" id="JAVSGH010000033">
    <property type="protein sequence ID" value="MDT3727621.1"/>
    <property type="molecule type" value="Genomic_DNA"/>
</dbReference>
<comment type="caution">
    <text evidence="7">The sequence shown here is derived from an EMBL/GenBank/DDBJ whole genome shotgun (WGS) entry which is preliminary data.</text>
</comment>
<keyword evidence="8" id="KW-1185">Reference proteome</keyword>
<evidence type="ECO:0000256" key="3">
    <source>
        <dbReference type="ARBA" id="ARBA00020422"/>
    </source>
</evidence>
<gene>
    <name evidence="7" type="ORF">ROS62_23165</name>
</gene>
<reference evidence="7" key="1">
    <citation type="submission" date="2024-05" db="EMBL/GenBank/DDBJ databases">
        <title>30 novel species of actinomycetes from the DSMZ collection.</title>
        <authorList>
            <person name="Nouioui I."/>
        </authorList>
    </citation>
    <scope>NUCLEOTIDE SEQUENCE</scope>
    <source>
        <strain evidence="7">DSM 41972</strain>
    </source>
</reference>
<evidence type="ECO:0000256" key="5">
    <source>
        <dbReference type="ARBA" id="ARBA00022683"/>
    </source>
</evidence>